<dbReference type="Proteomes" id="UP001205063">
    <property type="component" value="Unassembled WGS sequence"/>
</dbReference>
<feature type="domain" description="GAPS4 PD-(D/E)XK nuclease" evidence="1">
    <location>
        <begin position="1"/>
        <end position="162"/>
    </location>
</feature>
<evidence type="ECO:0000313" key="2">
    <source>
        <dbReference type="EMBL" id="MCQ4948766.1"/>
    </source>
</evidence>
<dbReference type="Pfam" id="PF26115">
    <property type="entry name" value="PDDEXK_GAPS4"/>
    <property type="match status" value="1"/>
</dbReference>
<evidence type="ECO:0000259" key="1">
    <source>
        <dbReference type="Pfam" id="PF26115"/>
    </source>
</evidence>
<sequence length="313" mass="36272">MGELSQTIGKKLENFGNTLFANLGWEMLAQDLPIDCTRSTHKSPTAKSGEKKTHGIDILQSFYNPFSARNEAVIIECKNHQWKDFIPSNLNQWIEELLNTIECASTSPKAAPYLTDTTLTTGILLFNSSDNLYDHVKATDTLKKITIPRRRTPTMLYLADTGRLEKWFSLNNEITRIKEQNKEHNFGIIYPSVSGSQWDRQNIIIPSYLFSDYIFAGYTKINEHENGTEKVDVKAVFFFDTISEDSMLYLLNMINVLQFESRTERKQEVHIYFFPEKADDKKLIEDYFTKIVLQSKPQYQIRILDNRRLSPVT</sequence>
<organism evidence="2 3">
    <name type="scientific">Bittarella massiliensis</name>
    <name type="common">ex Durand et al. 2017</name>
    <dbReference type="NCBI Taxonomy" id="1720313"/>
    <lineage>
        <taxon>Bacteria</taxon>
        <taxon>Bacillati</taxon>
        <taxon>Bacillota</taxon>
        <taxon>Clostridia</taxon>
        <taxon>Eubacteriales</taxon>
        <taxon>Oscillospiraceae</taxon>
        <taxon>Bittarella (ex Durand et al. 2017)</taxon>
    </lineage>
</organism>
<gene>
    <name evidence="2" type="ORF">NE646_03645</name>
</gene>
<proteinExistence type="predicted"/>
<reference evidence="2" key="1">
    <citation type="submission" date="2022-06" db="EMBL/GenBank/DDBJ databases">
        <title>Isolation of gut microbiota from human fecal samples.</title>
        <authorList>
            <person name="Pamer E.G."/>
            <person name="Barat B."/>
            <person name="Waligurski E."/>
            <person name="Medina S."/>
            <person name="Paddock L."/>
            <person name="Mostad J."/>
        </authorList>
    </citation>
    <scope>NUCLEOTIDE SEQUENCE</scope>
    <source>
        <strain evidence="2">DFI.7.96</strain>
    </source>
</reference>
<dbReference type="RefSeq" id="WP_256135540.1">
    <property type="nucleotide sequence ID" value="NZ_JANGAB010000002.1"/>
</dbReference>
<accession>A0AAW5KBR1</accession>
<dbReference type="AlphaFoldDB" id="A0AAW5KBR1"/>
<dbReference type="InterPro" id="IPR058873">
    <property type="entry name" value="PDDEXK_GAPS4"/>
</dbReference>
<protein>
    <recommendedName>
        <fullName evidence="1">GAPS4 PD-(D/E)XK nuclease domain-containing protein</fullName>
    </recommendedName>
</protein>
<comment type="caution">
    <text evidence="2">The sequence shown here is derived from an EMBL/GenBank/DDBJ whole genome shotgun (WGS) entry which is preliminary data.</text>
</comment>
<evidence type="ECO:0000313" key="3">
    <source>
        <dbReference type="Proteomes" id="UP001205063"/>
    </source>
</evidence>
<name>A0AAW5KBR1_9FIRM</name>
<dbReference type="EMBL" id="JANGAB010000002">
    <property type="protein sequence ID" value="MCQ4948766.1"/>
    <property type="molecule type" value="Genomic_DNA"/>
</dbReference>